<reference evidence="3" key="1">
    <citation type="submission" date="2021-09" db="EMBL/GenBank/DDBJ databases">
        <authorList>
            <consortium name="AG Swart"/>
            <person name="Singh M."/>
            <person name="Singh A."/>
            <person name="Seah K."/>
            <person name="Emmerich C."/>
        </authorList>
    </citation>
    <scope>NUCLEOTIDE SEQUENCE</scope>
    <source>
        <strain evidence="3">ATCC30299</strain>
    </source>
</reference>
<feature type="region of interest" description="Disordered" evidence="1">
    <location>
        <begin position="45"/>
        <end position="71"/>
    </location>
</feature>
<feature type="transmembrane region" description="Helical" evidence="2">
    <location>
        <begin position="14"/>
        <end position="36"/>
    </location>
</feature>
<accession>A0AAU9J3K7</accession>
<dbReference type="EMBL" id="CAJZBQ010000021">
    <property type="protein sequence ID" value="CAG9318886.1"/>
    <property type="molecule type" value="Genomic_DNA"/>
</dbReference>
<gene>
    <name evidence="3" type="ORF">BSTOLATCC_MIC22246</name>
</gene>
<keyword evidence="2" id="KW-1133">Transmembrane helix</keyword>
<evidence type="ECO:0000256" key="2">
    <source>
        <dbReference type="SAM" id="Phobius"/>
    </source>
</evidence>
<evidence type="ECO:0000256" key="1">
    <source>
        <dbReference type="SAM" id="MobiDB-lite"/>
    </source>
</evidence>
<keyword evidence="2" id="KW-0812">Transmembrane</keyword>
<comment type="caution">
    <text evidence="3">The sequence shown here is derived from an EMBL/GenBank/DDBJ whole genome shotgun (WGS) entry which is preliminary data.</text>
</comment>
<dbReference type="Proteomes" id="UP001162131">
    <property type="component" value="Unassembled WGS sequence"/>
</dbReference>
<evidence type="ECO:0000313" key="3">
    <source>
        <dbReference type="EMBL" id="CAG9318886.1"/>
    </source>
</evidence>
<protein>
    <submittedName>
        <fullName evidence="3">Uncharacterized protein</fullName>
    </submittedName>
</protein>
<dbReference type="AlphaFoldDB" id="A0AAU9J3K7"/>
<evidence type="ECO:0000313" key="4">
    <source>
        <dbReference type="Proteomes" id="UP001162131"/>
    </source>
</evidence>
<sequence length="71" mass="8436">MFANINLFKNYKNMLWGTFCFVVLIGFILQIIIDLYERVIKAPEARERNEERNEESKESEESEGCTEGKWN</sequence>
<keyword evidence="4" id="KW-1185">Reference proteome</keyword>
<feature type="compositionally biased region" description="Basic and acidic residues" evidence="1">
    <location>
        <begin position="45"/>
        <end position="56"/>
    </location>
</feature>
<proteinExistence type="predicted"/>
<name>A0AAU9J3K7_9CILI</name>
<organism evidence="3 4">
    <name type="scientific">Blepharisma stoltei</name>
    <dbReference type="NCBI Taxonomy" id="1481888"/>
    <lineage>
        <taxon>Eukaryota</taxon>
        <taxon>Sar</taxon>
        <taxon>Alveolata</taxon>
        <taxon>Ciliophora</taxon>
        <taxon>Postciliodesmatophora</taxon>
        <taxon>Heterotrichea</taxon>
        <taxon>Heterotrichida</taxon>
        <taxon>Blepharismidae</taxon>
        <taxon>Blepharisma</taxon>
    </lineage>
</organism>
<keyword evidence="2" id="KW-0472">Membrane</keyword>